<comment type="caution">
    <text evidence="1">The sequence shown here is derived from an EMBL/GenBank/DDBJ whole genome shotgun (WGS) entry which is preliminary data.</text>
</comment>
<dbReference type="SUPFAM" id="SSF51735">
    <property type="entry name" value="NAD(P)-binding Rossmann-fold domains"/>
    <property type="match status" value="1"/>
</dbReference>
<dbReference type="InterPro" id="IPR036291">
    <property type="entry name" value="NAD(P)-bd_dom_sf"/>
</dbReference>
<organism evidence="1 2">
    <name type="scientific">Rhodofomes roseus</name>
    <dbReference type="NCBI Taxonomy" id="34475"/>
    <lineage>
        <taxon>Eukaryota</taxon>
        <taxon>Fungi</taxon>
        <taxon>Dikarya</taxon>
        <taxon>Basidiomycota</taxon>
        <taxon>Agaricomycotina</taxon>
        <taxon>Agaricomycetes</taxon>
        <taxon>Polyporales</taxon>
        <taxon>Rhodofomes</taxon>
    </lineage>
</organism>
<proteinExistence type="predicted"/>
<sequence>MPSPEGGGVEFMHETNVFGTVKITNAMPPHMRGRKSGLIVFLGQGGTASQHPRASRRSRTKAAVQAISQVIVFLAVPGGFLTSQLDTPYTMTHHQAHLANAIKGEGRAEGMPTPDWLLLGKPTFAQATQLSGKLEESVNTWEGVSSRDLDFDDDVESQCLGQE</sequence>
<name>A0ABQ8KKL1_9APHY</name>
<dbReference type="GeneID" id="72008115"/>
<dbReference type="Gene3D" id="3.40.50.720">
    <property type="entry name" value="NAD(P)-binding Rossmann-like Domain"/>
    <property type="match status" value="1"/>
</dbReference>
<dbReference type="EMBL" id="JADCUA010000008">
    <property type="protein sequence ID" value="KAH9838028.1"/>
    <property type="molecule type" value="Genomic_DNA"/>
</dbReference>
<dbReference type="Proteomes" id="UP000814176">
    <property type="component" value="Unassembled WGS sequence"/>
</dbReference>
<evidence type="ECO:0000313" key="2">
    <source>
        <dbReference type="Proteomes" id="UP000814176"/>
    </source>
</evidence>
<keyword evidence="2" id="KW-1185">Reference proteome</keyword>
<evidence type="ECO:0000313" key="1">
    <source>
        <dbReference type="EMBL" id="KAH9838028.1"/>
    </source>
</evidence>
<reference evidence="1 2" key="1">
    <citation type="journal article" date="2021" name="Environ. Microbiol.">
        <title>Gene family expansions and transcriptome signatures uncover fungal adaptations to wood decay.</title>
        <authorList>
            <person name="Hage H."/>
            <person name="Miyauchi S."/>
            <person name="Viragh M."/>
            <person name="Drula E."/>
            <person name="Min B."/>
            <person name="Chaduli D."/>
            <person name="Navarro D."/>
            <person name="Favel A."/>
            <person name="Norest M."/>
            <person name="Lesage-Meessen L."/>
            <person name="Balint B."/>
            <person name="Merenyi Z."/>
            <person name="de Eugenio L."/>
            <person name="Morin E."/>
            <person name="Martinez A.T."/>
            <person name="Baldrian P."/>
            <person name="Stursova M."/>
            <person name="Martinez M.J."/>
            <person name="Novotny C."/>
            <person name="Magnuson J.K."/>
            <person name="Spatafora J.W."/>
            <person name="Maurice S."/>
            <person name="Pangilinan J."/>
            <person name="Andreopoulos W."/>
            <person name="LaButti K."/>
            <person name="Hundley H."/>
            <person name="Na H."/>
            <person name="Kuo A."/>
            <person name="Barry K."/>
            <person name="Lipzen A."/>
            <person name="Henrissat B."/>
            <person name="Riley R."/>
            <person name="Ahrendt S."/>
            <person name="Nagy L.G."/>
            <person name="Grigoriev I.V."/>
            <person name="Martin F."/>
            <person name="Rosso M.N."/>
        </authorList>
    </citation>
    <scope>NUCLEOTIDE SEQUENCE [LARGE SCALE GENOMIC DNA]</scope>
    <source>
        <strain evidence="1 2">CIRM-BRFM 1785</strain>
    </source>
</reference>
<accession>A0ABQ8KKL1</accession>
<protein>
    <submittedName>
        <fullName evidence="1">Uncharacterized protein</fullName>
    </submittedName>
</protein>
<gene>
    <name evidence="1" type="ORF">C8Q71DRAFT_857195</name>
</gene>
<dbReference type="RefSeq" id="XP_047780066.1">
    <property type="nucleotide sequence ID" value="XM_047927383.1"/>
</dbReference>